<dbReference type="Gene3D" id="3.40.50.720">
    <property type="entry name" value="NAD(P)-binding Rossmann-like Domain"/>
    <property type="match status" value="1"/>
</dbReference>
<dbReference type="PANTHER" id="PTHR48106:SF13">
    <property type="entry name" value="QUINONE OXIDOREDUCTASE-RELATED"/>
    <property type="match status" value="1"/>
</dbReference>
<dbReference type="InterPro" id="IPR020843">
    <property type="entry name" value="ER"/>
</dbReference>
<dbReference type="InterPro" id="IPR047618">
    <property type="entry name" value="QOR-like"/>
</dbReference>
<dbReference type="InterPro" id="IPR002364">
    <property type="entry name" value="Quin_OxRdtase/zeta-crystal_CS"/>
</dbReference>
<evidence type="ECO:0000256" key="1">
    <source>
        <dbReference type="ARBA" id="ARBA00022857"/>
    </source>
</evidence>
<dbReference type="InterPro" id="IPR013154">
    <property type="entry name" value="ADH-like_N"/>
</dbReference>
<dbReference type="Pfam" id="PF00107">
    <property type="entry name" value="ADH_zinc_N"/>
    <property type="match status" value="1"/>
</dbReference>
<dbReference type="SUPFAM" id="SSF50129">
    <property type="entry name" value="GroES-like"/>
    <property type="match status" value="1"/>
</dbReference>
<name>A0A8K0AIB1_ANDGO</name>
<dbReference type="InterPro" id="IPR011032">
    <property type="entry name" value="GroES-like_sf"/>
</dbReference>
<dbReference type="CDD" id="cd05286">
    <property type="entry name" value="QOR2"/>
    <property type="match status" value="1"/>
</dbReference>
<dbReference type="GO" id="GO:0003960">
    <property type="term" value="F:quinone reductase (NADPH) activity"/>
    <property type="evidence" value="ECO:0007669"/>
    <property type="project" value="InterPro"/>
</dbReference>
<dbReference type="AlphaFoldDB" id="A0A8K0AIB1"/>
<dbReference type="GO" id="GO:0035925">
    <property type="term" value="F:mRNA 3'-UTR AU-rich region binding"/>
    <property type="evidence" value="ECO:0007669"/>
    <property type="project" value="TreeGrafter"/>
</dbReference>
<dbReference type="Pfam" id="PF08240">
    <property type="entry name" value="ADH_N"/>
    <property type="match status" value="1"/>
</dbReference>
<dbReference type="Proteomes" id="UP000799049">
    <property type="component" value="Unassembled WGS sequence"/>
</dbReference>
<gene>
    <name evidence="4" type="ORF">ANDGO_04161</name>
</gene>
<evidence type="ECO:0000313" key="4">
    <source>
        <dbReference type="EMBL" id="KAF0852813.1"/>
    </source>
</evidence>
<dbReference type="GO" id="GO:0005829">
    <property type="term" value="C:cytosol"/>
    <property type="evidence" value="ECO:0007669"/>
    <property type="project" value="TreeGrafter"/>
</dbReference>
<proteinExistence type="predicted"/>
<dbReference type="SMART" id="SM00829">
    <property type="entry name" value="PKS_ER"/>
    <property type="match status" value="1"/>
</dbReference>
<comment type="caution">
    <text evidence="4">The sequence shown here is derived from an EMBL/GenBank/DDBJ whole genome shotgun (WGS) entry which is preliminary data.</text>
</comment>
<evidence type="ECO:0000259" key="3">
    <source>
        <dbReference type="SMART" id="SM00829"/>
    </source>
</evidence>
<organism evidence="4 5">
    <name type="scientific">Andalucia godoyi</name>
    <name type="common">Flagellate</name>
    <dbReference type="NCBI Taxonomy" id="505711"/>
    <lineage>
        <taxon>Eukaryota</taxon>
        <taxon>Discoba</taxon>
        <taxon>Jakobida</taxon>
        <taxon>Andalucina</taxon>
        <taxon>Andaluciidae</taxon>
        <taxon>Andalucia</taxon>
    </lineage>
</organism>
<keyword evidence="5" id="KW-1185">Reference proteome</keyword>
<protein>
    <submittedName>
        <fullName evidence="4">Mitochondrial zeta crystallin-like protein</fullName>
    </submittedName>
</protein>
<keyword evidence="2" id="KW-0560">Oxidoreductase</keyword>
<dbReference type="InterPro" id="IPR036291">
    <property type="entry name" value="NAD(P)-bd_dom_sf"/>
</dbReference>
<dbReference type="SUPFAM" id="SSF51735">
    <property type="entry name" value="NAD(P)-binding Rossmann-fold domains"/>
    <property type="match status" value="1"/>
</dbReference>
<feature type="domain" description="Enoyl reductase (ER)" evidence="3">
    <location>
        <begin position="43"/>
        <end position="367"/>
    </location>
</feature>
<keyword evidence="1" id="KW-0521">NADP</keyword>
<dbReference type="InterPro" id="IPR013149">
    <property type="entry name" value="ADH-like_C"/>
</dbReference>
<dbReference type="OrthoDB" id="3509362at2759"/>
<accession>A0A8K0AIB1</accession>
<dbReference type="GO" id="GO:0008270">
    <property type="term" value="F:zinc ion binding"/>
    <property type="evidence" value="ECO:0007669"/>
    <property type="project" value="InterPro"/>
</dbReference>
<dbReference type="EMBL" id="VRVR01000015">
    <property type="protein sequence ID" value="KAF0852813.1"/>
    <property type="molecule type" value="Genomic_DNA"/>
</dbReference>
<evidence type="ECO:0000256" key="2">
    <source>
        <dbReference type="ARBA" id="ARBA00023002"/>
    </source>
</evidence>
<reference evidence="4" key="1">
    <citation type="submission" date="2019-09" db="EMBL/GenBank/DDBJ databases">
        <title>The Mitochondrial Proteome of the Jakobid, Andalucia godoyi, a Protist With the Most Gene-Rich and Bacteria-Like Mitochondrial Genome.</title>
        <authorList>
            <person name="Gray M.W."/>
            <person name="Burger G."/>
            <person name="Derelle R."/>
            <person name="Klimes V."/>
            <person name="Leger M."/>
            <person name="Sarrasin M."/>
            <person name="Vlcek C."/>
            <person name="Roger A.J."/>
            <person name="Elias M."/>
            <person name="Lang B.F."/>
        </authorList>
    </citation>
    <scope>NUCLEOTIDE SEQUENCE</scope>
    <source>
        <strain evidence="4">And28</strain>
    </source>
</reference>
<sequence>MQVCLIRSNVFRLHRSRLLQMSTASSSVVSAPSAQVQIIRSYGGPEVFEPATVAVAAPSATEALVAIKYSGVNFIDTYMRMCLADAYKRPLPAVLGREGAGVIVSLGDGSAVEDSEFKIGDRVCFASAYTGSYATLASIPTSSLIKVPENVGLDVAAALMLQGMTAHYLACSVPTSKGVGIQKGQSCLVHAGAGGVGRLLIQIAKLRGAETVIATVSSEEKAKEARACGADHVVMYTVEDVAAAVKKITGGKGVDVVYDGVGKTTFTGSLDSLRPRGMLALYGNASGTPPAVEPLELMKRGSLMVTRTNLLHFTETREELLWRASDCLNWASQGMLNVRIDSVFGLSQVADAHRALESRGTMGKIILDTSK</sequence>
<dbReference type="PANTHER" id="PTHR48106">
    <property type="entry name" value="QUINONE OXIDOREDUCTASE PIG3-RELATED"/>
    <property type="match status" value="1"/>
</dbReference>
<dbReference type="Gene3D" id="3.90.180.10">
    <property type="entry name" value="Medium-chain alcohol dehydrogenases, catalytic domain"/>
    <property type="match status" value="1"/>
</dbReference>
<evidence type="ECO:0000313" key="5">
    <source>
        <dbReference type="Proteomes" id="UP000799049"/>
    </source>
</evidence>
<dbReference type="PROSITE" id="PS01162">
    <property type="entry name" value="QOR_ZETA_CRYSTAL"/>
    <property type="match status" value="1"/>
</dbReference>
<dbReference type="GO" id="GO:0070402">
    <property type="term" value="F:NADPH binding"/>
    <property type="evidence" value="ECO:0007669"/>
    <property type="project" value="TreeGrafter"/>
</dbReference>